<organism evidence="2 3">
    <name type="scientific">Amniculicola lignicola CBS 123094</name>
    <dbReference type="NCBI Taxonomy" id="1392246"/>
    <lineage>
        <taxon>Eukaryota</taxon>
        <taxon>Fungi</taxon>
        <taxon>Dikarya</taxon>
        <taxon>Ascomycota</taxon>
        <taxon>Pezizomycotina</taxon>
        <taxon>Dothideomycetes</taxon>
        <taxon>Pleosporomycetidae</taxon>
        <taxon>Pleosporales</taxon>
        <taxon>Amniculicolaceae</taxon>
        <taxon>Amniculicola</taxon>
    </lineage>
</organism>
<evidence type="ECO:0000256" key="1">
    <source>
        <dbReference type="SAM" id="Phobius"/>
    </source>
</evidence>
<proteinExistence type="predicted"/>
<keyword evidence="3" id="KW-1185">Reference proteome</keyword>
<dbReference type="EMBL" id="ML977602">
    <property type="protein sequence ID" value="KAF1998643.1"/>
    <property type="molecule type" value="Genomic_DNA"/>
</dbReference>
<feature type="transmembrane region" description="Helical" evidence="1">
    <location>
        <begin position="38"/>
        <end position="59"/>
    </location>
</feature>
<evidence type="ECO:0000313" key="3">
    <source>
        <dbReference type="Proteomes" id="UP000799779"/>
    </source>
</evidence>
<keyword evidence="1" id="KW-0472">Membrane</keyword>
<dbReference type="AlphaFoldDB" id="A0A6A5W9R3"/>
<accession>A0A6A5W9R3</accession>
<keyword evidence="1" id="KW-0812">Transmembrane</keyword>
<protein>
    <submittedName>
        <fullName evidence="2">Uncharacterized protein</fullName>
    </submittedName>
</protein>
<gene>
    <name evidence="2" type="ORF">P154DRAFT_246791</name>
</gene>
<evidence type="ECO:0000313" key="2">
    <source>
        <dbReference type="EMBL" id="KAF1998643.1"/>
    </source>
</evidence>
<name>A0A6A5W9R3_9PLEO</name>
<dbReference type="Proteomes" id="UP000799779">
    <property type="component" value="Unassembled WGS sequence"/>
</dbReference>
<sequence>MILWFVTVASVSSPTDVSLLHHVACYDGNSKQTATGPFLSNHATVAILLLCAFALAQLLGSPRRLTV</sequence>
<keyword evidence="1" id="KW-1133">Transmembrane helix</keyword>
<reference evidence="2" key="1">
    <citation type="journal article" date="2020" name="Stud. Mycol.">
        <title>101 Dothideomycetes genomes: a test case for predicting lifestyles and emergence of pathogens.</title>
        <authorList>
            <person name="Haridas S."/>
            <person name="Albert R."/>
            <person name="Binder M."/>
            <person name="Bloem J."/>
            <person name="Labutti K."/>
            <person name="Salamov A."/>
            <person name="Andreopoulos B."/>
            <person name="Baker S."/>
            <person name="Barry K."/>
            <person name="Bills G."/>
            <person name="Bluhm B."/>
            <person name="Cannon C."/>
            <person name="Castanera R."/>
            <person name="Culley D."/>
            <person name="Daum C."/>
            <person name="Ezra D."/>
            <person name="Gonzalez J."/>
            <person name="Henrissat B."/>
            <person name="Kuo A."/>
            <person name="Liang C."/>
            <person name="Lipzen A."/>
            <person name="Lutzoni F."/>
            <person name="Magnuson J."/>
            <person name="Mondo S."/>
            <person name="Nolan M."/>
            <person name="Ohm R."/>
            <person name="Pangilinan J."/>
            <person name="Park H.-J."/>
            <person name="Ramirez L."/>
            <person name="Alfaro M."/>
            <person name="Sun H."/>
            <person name="Tritt A."/>
            <person name="Yoshinaga Y."/>
            <person name="Zwiers L.-H."/>
            <person name="Turgeon B."/>
            <person name="Goodwin S."/>
            <person name="Spatafora J."/>
            <person name="Crous P."/>
            <person name="Grigoriev I."/>
        </authorList>
    </citation>
    <scope>NUCLEOTIDE SEQUENCE</scope>
    <source>
        <strain evidence="2">CBS 123094</strain>
    </source>
</reference>